<dbReference type="Pfam" id="PF07689">
    <property type="entry name" value="KaiB"/>
    <property type="match status" value="1"/>
</dbReference>
<accession>A0A3S0V6P2</accession>
<dbReference type="Gene3D" id="3.40.30.10">
    <property type="entry name" value="Glutaredoxin"/>
    <property type="match status" value="1"/>
</dbReference>
<comment type="caution">
    <text evidence="2">The sequence shown here is derived from an EMBL/GenBank/DDBJ whole genome shotgun (WGS) entry which is preliminary data.</text>
</comment>
<dbReference type="PANTHER" id="PTHR41709:SF2">
    <property type="entry name" value="CIRCADIAN CLOCK PROTEIN KAIB2"/>
    <property type="match status" value="1"/>
</dbReference>
<feature type="domain" description="KaiB" evidence="1">
    <location>
        <begin position="17"/>
        <end position="98"/>
    </location>
</feature>
<evidence type="ECO:0000259" key="1">
    <source>
        <dbReference type="SMART" id="SM01248"/>
    </source>
</evidence>
<dbReference type="GO" id="GO:0048511">
    <property type="term" value="P:rhythmic process"/>
    <property type="evidence" value="ECO:0007669"/>
    <property type="project" value="InterPro"/>
</dbReference>
<keyword evidence="3" id="KW-1185">Reference proteome</keyword>
<gene>
    <name evidence="2" type="ORF">EJ913_11430</name>
</gene>
<name>A0A3S0V6P2_9PROT</name>
<organism evidence="2 3">
    <name type="scientific">Azospirillum doebereinerae</name>
    <dbReference type="NCBI Taxonomy" id="92933"/>
    <lineage>
        <taxon>Bacteria</taxon>
        <taxon>Pseudomonadati</taxon>
        <taxon>Pseudomonadota</taxon>
        <taxon>Alphaproteobacteria</taxon>
        <taxon>Rhodospirillales</taxon>
        <taxon>Azospirillaceae</taxon>
        <taxon>Azospirillum</taxon>
    </lineage>
</organism>
<dbReference type="RefSeq" id="WP_126997845.1">
    <property type="nucleotide sequence ID" value="NZ_CP173192.1"/>
</dbReference>
<dbReference type="CDD" id="cd02978">
    <property type="entry name" value="KaiB_like"/>
    <property type="match status" value="1"/>
</dbReference>
<proteinExistence type="predicted"/>
<dbReference type="AlphaFoldDB" id="A0A3S0V6P2"/>
<dbReference type="SUPFAM" id="SSF52833">
    <property type="entry name" value="Thioredoxin-like"/>
    <property type="match status" value="1"/>
</dbReference>
<dbReference type="PANTHER" id="PTHR41709">
    <property type="entry name" value="KAIB-LIKE PROTEIN 1"/>
    <property type="match status" value="1"/>
</dbReference>
<protein>
    <recommendedName>
        <fullName evidence="1">KaiB domain-containing protein</fullName>
    </recommendedName>
</protein>
<dbReference type="OrthoDB" id="5458519at2"/>
<dbReference type="InterPro" id="IPR039022">
    <property type="entry name" value="KaiB-like"/>
</dbReference>
<evidence type="ECO:0000313" key="2">
    <source>
        <dbReference type="EMBL" id="RUQ72160.1"/>
    </source>
</evidence>
<reference evidence="2 3" key="1">
    <citation type="submission" date="2018-12" db="EMBL/GenBank/DDBJ databases">
        <authorList>
            <person name="Yang Y."/>
        </authorList>
    </citation>
    <scope>NUCLEOTIDE SEQUENCE [LARGE SCALE GENOMIC DNA]</scope>
    <source>
        <strain evidence="2 3">GSF71</strain>
    </source>
</reference>
<dbReference type="InterPro" id="IPR011649">
    <property type="entry name" value="KaiB_domain"/>
</dbReference>
<dbReference type="SMART" id="SM01248">
    <property type="entry name" value="KaiB"/>
    <property type="match status" value="1"/>
</dbReference>
<evidence type="ECO:0000313" key="3">
    <source>
        <dbReference type="Proteomes" id="UP000280346"/>
    </source>
</evidence>
<dbReference type="Proteomes" id="UP000280346">
    <property type="component" value="Unassembled WGS sequence"/>
</dbReference>
<dbReference type="EMBL" id="RZIJ01000007">
    <property type="protein sequence ID" value="RUQ72160.1"/>
    <property type="molecule type" value="Genomic_DNA"/>
</dbReference>
<dbReference type="InterPro" id="IPR036249">
    <property type="entry name" value="Thioredoxin-like_sf"/>
</dbReference>
<sequence>MTDGPGYDHTAPRYTLRLYVTGSTPRSTRAIENMRRICATHLDGRYDLEVIDIYQNPVAAVDQQIIAAPTLVKLLPLPLRRVVGDLSDTEKVLAGLEIQPHPLPPSA</sequence>